<dbReference type="AlphaFoldDB" id="A0AB40AY63"/>
<name>A0AB40AY63_DIOCR</name>
<feature type="compositionally biased region" description="Polar residues" evidence="1">
    <location>
        <begin position="180"/>
        <end position="189"/>
    </location>
</feature>
<keyword evidence="2" id="KW-1185">Reference proteome</keyword>
<protein>
    <submittedName>
        <fullName evidence="3 4">Uncharacterized protein LOC120256285</fullName>
    </submittedName>
</protein>
<reference evidence="3 4" key="1">
    <citation type="submission" date="2025-04" db="UniProtKB">
        <authorList>
            <consortium name="RefSeq"/>
        </authorList>
    </citation>
    <scope>IDENTIFICATION</scope>
</reference>
<dbReference type="Proteomes" id="UP001515500">
    <property type="component" value="Unplaced"/>
</dbReference>
<evidence type="ECO:0000256" key="1">
    <source>
        <dbReference type="SAM" id="MobiDB-lite"/>
    </source>
</evidence>
<sequence>MAEEPLVNDMLALTEKKLDMTLDDLIKMSKKNSSQRRRRQRVPIKSQGIFGNNTYQGTSKLRQFMDSRSSIRQGVLANKRSHFQWNQFPMITEVAKKAASVPVHNWVVNWNKRRFAAAPAQKKATESSQPGKGNVMGNQKPRTLDARFASIKELRMGGPQGSRKGHWPVRGRNKARAVSFGQQSGNFAR</sequence>
<feature type="region of interest" description="Disordered" evidence="1">
    <location>
        <begin position="30"/>
        <end position="49"/>
    </location>
</feature>
<dbReference type="RefSeq" id="XP_039119931.1">
    <property type="nucleotide sequence ID" value="XM_039263997.1"/>
</dbReference>
<feature type="compositionally biased region" description="Polar residues" evidence="1">
    <location>
        <begin position="126"/>
        <end position="141"/>
    </location>
</feature>
<feature type="compositionally biased region" description="Basic residues" evidence="1">
    <location>
        <begin position="163"/>
        <end position="175"/>
    </location>
</feature>
<evidence type="ECO:0000313" key="3">
    <source>
        <dbReference type="RefSeq" id="XP_039119930.1"/>
    </source>
</evidence>
<evidence type="ECO:0000313" key="4">
    <source>
        <dbReference type="RefSeq" id="XP_039119931.1"/>
    </source>
</evidence>
<feature type="region of interest" description="Disordered" evidence="1">
    <location>
        <begin position="118"/>
        <end position="142"/>
    </location>
</feature>
<feature type="compositionally biased region" description="Basic residues" evidence="1">
    <location>
        <begin position="30"/>
        <end position="42"/>
    </location>
</feature>
<dbReference type="PANTHER" id="PTHR36048">
    <property type="entry name" value="RIBOSOME MATURATION FACTOR"/>
    <property type="match status" value="1"/>
</dbReference>
<feature type="region of interest" description="Disordered" evidence="1">
    <location>
        <begin position="155"/>
        <end position="189"/>
    </location>
</feature>
<gene>
    <name evidence="3 4" type="primary">LOC120256285</name>
</gene>
<dbReference type="GeneID" id="120256285"/>
<proteinExistence type="predicted"/>
<dbReference type="PANTHER" id="PTHR36048:SF1">
    <property type="entry name" value="RIBOSOME MATURATION FACTOR"/>
    <property type="match status" value="1"/>
</dbReference>
<dbReference type="RefSeq" id="XP_039119930.1">
    <property type="nucleotide sequence ID" value="XM_039263996.1"/>
</dbReference>
<organism evidence="2 4">
    <name type="scientific">Dioscorea cayennensis subsp. rotundata</name>
    <name type="common">White Guinea yam</name>
    <name type="synonym">Dioscorea rotundata</name>
    <dbReference type="NCBI Taxonomy" id="55577"/>
    <lineage>
        <taxon>Eukaryota</taxon>
        <taxon>Viridiplantae</taxon>
        <taxon>Streptophyta</taxon>
        <taxon>Embryophyta</taxon>
        <taxon>Tracheophyta</taxon>
        <taxon>Spermatophyta</taxon>
        <taxon>Magnoliopsida</taxon>
        <taxon>Liliopsida</taxon>
        <taxon>Dioscoreales</taxon>
        <taxon>Dioscoreaceae</taxon>
        <taxon>Dioscorea</taxon>
    </lineage>
</organism>
<accession>A0AB40AY63</accession>
<evidence type="ECO:0000313" key="2">
    <source>
        <dbReference type="Proteomes" id="UP001515500"/>
    </source>
</evidence>